<feature type="domain" description="ABC transmembrane type-1" evidence="8">
    <location>
        <begin position="90"/>
        <end position="280"/>
    </location>
</feature>
<evidence type="ECO:0000256" key="6">
    <source>
        <dbReference type="ARBA" id="ARBA00023136"/>
    </source>
</evidence>
<evidence type="ECO:0000256" key="1">
    <source>
        <dbReference type="ARBA" id="ARBA00004651"/>
    </source>
</evidence>
<evidence type="ECO:0000256" key="2">
    <source>
        <dbReference type="ARBA" id="ARBA00022448"/>
    </source>
</evidence>
<dbReference type="AlphaFoldDB" id="A0AAP3E2Z3"/>
<dbReference type="GO" id="GO:0055085">
    <property type="term" value="P:transmembrane transport"/>
    <property type="evidence" value="ECO:0007669"/>
    <property type="project" value="InterPro"/>
</dbReference>
<protein>
    <submittedName>
        <fullName evidence="9">Carbohydrate ABC transporter permease</fullName>
    </submittedName>
</protein>
<sequence length="295" mass="33406">MSTKSFLNDIRNGETFENQDARNLFFRKIALYAGLYGAALLFIIPYLWMISRGFQPRWQLFAAEPYLIPREITFQWYSFLFEGTPIIRWTINTIIIAGGATLAVLLVDSMIAYSLTRLNWPGKRVVFSVIVASFMVPGIVNLIPVYQIIVELGLLNSYLGVMLPVIAGPIGVFMLVQFFKDFPDEIEESARIDGFSTFQIYTRLILPMMKSALTALGLFIFIWTWNAFLWPLILLQEESMYTLPIGLVVLQDTMTAQQPGLIMASALFASLPLFIVFLLLQKQLVEAVQMQGTVG</sequence>
<feature type="transmembrane region" description="Helical" evidence="7">
    <location>
        <begin position="29"/>
        <end position="48"/>
    </location>
</feature>
<keyword evidence="2 7" id="KW-0813">Transport</keyword>
<evidence type="ECO:0000256" key="3">
    <source>
        <dbReference type="ARBA" id="ARBA00022475"/>
    </source>
</evidence>
<evidence type="ECO:0000259" key="8">
    <source>
        <dbReference type="PROSITE" id="PS50928"/>
    </source>
</evidence>
<organism evidence="9 12">
    <name type="scientific">Natronoglomus mannanivorans</name>
    <dbReference type="NCBI Taxonomy" id="2979990"/>
    <lineage>
        <taxon>Archaea</taxon>
        <taxon>Methanobacteriati</taxon>
        <taxon>Methanobacteriota</taxon>
        <taxon>Stenosarchaea group</taxon>
        <taxon>Halobacteria</taxon>
        <taxon>Halobacteriales</taxon>
        <taxon>Natrialbaceae</taxon>
        <taxon>Natronoglomus</taxon>
    </lineage>
</organism>
<keyword evidence="3" id="KW-1003">Cell membrane</keyword>
<dbReference type="Proteomes" id="UP001321018">
    <property type="component" value="Unassembled WGS sequence"/>
</dbReference>
<dbReference type="EMBL" id="JAOPKB010000006">
    <property type="protein sequence ID" value="MCU4973424.1"/>
    <property type="molecule type" value="Genomic_DNA"/>
</dbReference>
<dbReference type="PROSITE" id="PS50928">
    <property type="entry name" value="ABC_TM1"/>
    <property type="match status" value="1"/>
</dbReference>
<keyword evidence="11" id="KW-1185">Reference proteome</keyword>
<dbReference type="GO" id="GO:0005886">
    <property type="term" value="C:plasma membrane"/>
    <property type="evidence" value="ECO:0007669"/>
    <property type="project" value="UniProtKB-SubCell"/>
</dbReference>
<dbReference type="PANTHER" id="PTHR43744:SF8">
    <property type="entry name" value="SN-GLYCEROL-3-PHOSPHATE TRANSPORT SYSTEM PERMEASE PROTEIN UGPE"/>
    <property type="match status" value="1"/>
</dbReference>
<dbReference type="RefSeq" id="WP_338004345.1">
    <property type="nucleotide sequence ID" value="NZ_JAOPKA010000008.1"/>
</dbReference>
<comment type="caution">
    <text evidence="9">The sequence shown here is derived from an EMBL/GenBank/DDBJ whole genome shotgun (WGS) entry which is preliminary data.</text>
</comment>
<evidence type="ECO:0000313" key="11">
    <source>
        <dbReference type="Proteomes" id="UP001320972"/>
    </source>
</evidence>
<reference evidence="9 11" key="1">
    <citation type="submission" date="2022-09" db="EMBL/GenBank/DDBJ databases">
        <title>Enrichment on poylsaccharides allowed isolation of novel metabolic and taxonomic groups of Haloarchaea.</title>
        <authorList>
            <person name="Sorokin D.Y."/>
            <person name="Elcheninov A.G."/>
            <person name="Khizhniak T.V."/>
            <person name="Kolganova T.V."/>
            <person name="Kublanov I.V."/>
        </authorList>
    </citation>
    <scope>NUCLEOTIDE SEQUENCE</scope>
    <source>
        <strain evidence="10 11">AArc-m2/3/4</strain>
        <strain evidence="9">AArc-xg1-1</strain>
    </source>
</reference>
<keyword evidence="6 7" id="KW-0472">Membrane</keyword>
<keyword evidence="4 7" id="KW-0812">Transmembrane</keyword>
<dbReference type="Proteomes" id="UP001320972">
    <property type="component" value="Unassembled WGS sequence"/>
</dbReference>
<feature type="transmembrane region" description="Helical" evidence="7">
    <location>
        <begin position="125"/>
        <end position="149"/>
    </location>
</feature>
<evidence type="ECO:0000256" key="4">
    <source>
        <dbReference type="ARBA" id="ARBA00022692"/>
    </source>
</evidence>
<dbReference type="InterPro" id="IPR000515">
    <property type="entry name" value="MetI-like"/>
</dbReference>
<dbReference type="CDD" id="cd06261">
    <property type="entry name" value="TM_PBP2"/>
    <property type="match status" value="1"/>
</dbReference>
<evidence type="ECO:0000313" key="9">
    <source>
        <dbReference type="EMBL" id="MCU4742522.1"/>
    </source>
</evidence>
<dbReference type="PANTHER" id="PTHR43744">
    <property type="entry name" value="ABC TRANSPORTER PERMEASE PROTEIN MG189-RELATED-RELATED"/>
    <property type="match status" value="1"/>
</dbReference>
<dbReference type="SUPFAM" id="SSF161098">
    <property type="entry name" value="MetI-like"/>
    <property type="match status" value="1"/>
</dbReference>
<feature type="transmembrane region" description="Helical" evidence="7">
    <location>
        <begin position="86"/>
        <end position="113"/>
    </location>
</feature>
<evidence type="ECO:0000256" key="5">
    <source>
        <dbReference type="ARBA" id="ARBA00022989"/>
    </source>
</evidence>
<dbReference type="EMBL" id="JAOPKA010000008">
    <property type="protein sequence ID" value="MCU4742522.1"/>
    <property type="molecule type" value="Genomic_DNA"/>
</dbReference>
<evidence type="ECO:0000256" key="7">
    <source>
        <dbReference type="RuleBase" id="RU363032"/>
    </source>
</evidence>
<feature type="transmembrane region" description="Helical" evidence="7">
    <location>
        <begin position="212"/>
        <end position="233"/>
    </location>
</feature>
<evidence type="ECO:0000313" key="12">
    <source>
        <dbReference type="Proteomes" id="UP001321018"/>
    </source>
</evidence>
<dbReference type="Pfam" id="PF00528">
    <property type="entry name" value="BPD_transp_1"/>
    <property type="match status" value="1"/>
</dbReference>
<gene>
    <name evidence="10" type="ORF">OB955_11800</name>
    <name evidence="9" type="ORF">OB960_14080</name>
</gene>
<dbReference type="InterPro" id="IPR035906">
    <property type="entry name" value="MetI-like_sf"/>
</dbReference>
<proteinExistence type="inferred from homology"/>
<comment type="similarity">
    <text evidence="7">Belongs to the binding-protein-dependent transport system permease family.</text>
</comment>
<comment type="subcellular location">
    <subcellularLocation>
        <location evidence="1 7">Cell membrane</location>
        <topology evidence="1 7">Multi-pass membrane protein</topology>
    </subcellularLocation>
</comment>
<name>A0AAP3E2Z3_9EURY</name>
<feature type="transmembrane region" description="Helical" evidence="7">
    <location>
        <begin position="155"/>
        <end position="176"/>
    </location>
</feature>
<accession>A0AAP3E2Z3</accession>
<keyword evidence="5 7" id="KW-1133">Transmembrane helix</keyword>
<evidence type="ECO:0000313" key="10">
    <source>
        <dbReference type="EMBL" id="MCU4973424.1"/>
    </source>
</evidence>
<dbReference type="Gene3D" id="1.10.3720.10">
    <property type="entry name" value="MetI-like"/>
    <property type="match status" value="1"/>
</dbReference>
<feature type="transmembrane region" description="Helical" evidence="7">
    <location>
        <begin position="260"/>
        <end position="280"/>
    </location>
</feature>